<feature type="transmembrane region" description="Helical" evidence="6">
    <location>
        <begin position="320"/>
        <end position="343"/>
    </location>
</feature>
<name>A0AAD1D6A6_SPHMI</name>
<protein>
    <submittedName>
        <fullName evidence="9">MFS family arabinose efflux permease</fullName>
    </submittedName>
    <submittedName>
        <fullName evidence="8">MFS transporter</fullName>
    </submittedName>
</protein>
<keyword evidence="4 6" id="KW-1133">Transmembrane helix</keyword>
<dbReference type="PANTHER" id="PTHR23505:SF79">
    <property type="entry name" value="PROTEIN SPINSTER"/>
    <property type="match status" value="1"/>
</dbReference>
<keyword evidence="5 6" id="KW-0472">Membrane</keyword>
<dbReference type="EMBL" id="RBWX01000007">
    <property type="protein sequence ID" value="RKS91395.1"/>
    <property type="molecule type" value="Genomic_DNA"/>
</dbReference>
<gene>
    <name evidence="9" type="ORF">DFR51_0959</name>
    <name evidence="8" type="ORF">SmB9_20270</name>
</gene>
<feature type="transmembrane region" description="Helical" evidence="6">
    <location>
        <begin position="40"/>
        <end position="58"/>
    </location>
</feature>
<reference evidence="9 11" key="2">
    <citation type="submission" date="2018-10" db="EMBL/GenBank/DDBJ databases">
        <title>Genomic Encyclopedia of Type Strains, Phase IV (KMG-IV): sequencing the most valuable type-strain genomes for metagenomic binning, comparative biology and taxonomic classification.</title>
        <authorList>
            <person name="Goeker M."/>
        </authorList>
    </citation>
    <scope>NUCLEOTIDE SEQUENCE [LARGE SCALE GENOMIC DNA]</scope>
    <source>
        <strain evidence="9 11">DSM 19791</strain>
    </source>
</reference>
<evidence type="ECO:0000259" key="7">
    <source>
        <dbReference type="PROSITE" id="PS50850"/>
    </source>
</evidence>
<evidence type="ECO:0000256" key="6">
    <source>
        <dbReference type="SAM" id="Phobius"/>
    </source>
</evidence>
<dbReference type="AlphaFoldDB" id="A0AAD1D6A6"/>
<evidence type="ECO:0000256" key="4">
    <source>
        <dbReference type="ARBA" id="ARBA00022989"/>
    </source>
</evidence>
<feature type="domain" description="Major facilitator superfamily (MFS) profile" evidence="7">
    <location>
        <begin position="3"/>
        <end position="408"/>
    </location>
</feature>
<dbReference type="RefSeq" id="WP_126494695.1">
    <property type="nucleotide sequence ID" value="NZ_AP018711.1"/>
</dbReference>
<feature type="transmembrane region" description="Helical" evidence="6">
    <location>
        <begin position="168"/>
        <end position="189"/>
    </location>
</feature>
<evidence type="ECO:0000256" key="1">
    <source>
        <dbReference type="ARBA" id="ARBA00004141"/>
    </source>
</evidence>
<dbReference type="Pfam" id="PF07690">
    <property type="entry name" value="MFS_1"/>
    <property type="match status" value="1"/>
</dbReference>
<dbReference type="KEGG" id="smic:SmB9_20270"/>
<dbReference type="InterPro" id="IPR036259">
    <property type="entry name" value="MFS_trans_sf"/>
</dbReference>
<dbReference type="InterPro" id="IPR044770">
    <property type="entry name" value="MFS_spinster-like"/>
</dbReference>
<dbReference type="EMBL" id="AP018711">
    <property type="protein sequence ID" value="BBE34369.1"/>
    <property type="molecule type" value="Genomic_DNA"/>
</dbReference>
<dbReference type="Gene3D" id="1.20.1250.20">
    <property type="entry name" value="MFS general substrate transporter like domains"/>
    <property type="match status" value="1"/>
</dbReference>
<reference evidence="8 10" key="1">
    <citation type="submission" date="2018-06" db="EMBL/GenBank/DDBJ databases">
        <title>Complete Genome Sequence of the Microcystin-Degrading Bacterium Sphingosinicella microcystinivorans Strain B-9.</title>
        <authorList>
            <person name="Jin H."/>
            <person name="Nishizawa T."/>
            <person name="Guo Y."/>
            <person name="Nishizawa A."/>
            <person name="Park H."/>
            <person name="Kato H."/>
            <person name="Tsuji K."/>
            <person name="Harada K."/>
        </authorList>
    </citation>
    <scope>NUCLEOTIDE SEQUENCE [LARGE SCALE GENOMIC DNA]</scope>
    <source>
        <strain evidence="8 10">B9</strain>
    </source>
</reference>
<feature type="transmembrane region" description="Helical" evidence="6">
    <location>
        <begin position="293"/>
        <end position="314"/>
    </location>
</feature>
<sequence length="418" mass="44030">MRTPALLLVCFILAQADKQVMGLLAIDVQRSFGLTNTQLGFLQGGAFAIAFAIGGLPISRLIDSGNRVKLAAACVALWSLATILCGFAGSFAALLLFRAATAVAEAGLPPAAFSIFSQQRDPRRVARLTGIFMLAPFVGTGLMFLLGGNLLEIARSGVVDFVSAAEPWRVVFFAVGVPGLILAPLLAMLGREPPRTPPPSNQTTMPDYKSVFRFIFREQPFLRNYYFALTAFYAATASLLAWYPALLVKTLGMTTGSAGAHAGATYLVGGIAGALAGTAYFSSRRALSPALMARAFVVLAALLGPVVIALPLMRDLAPSLALYGLFAFFSSAVLALMPVPVQLTLEDRARARGTAILSLLMSACAGTAGPLFVGVFMDATGEPLSVALLWTMIISSLASVWFFARAARSTAPKFSSTI</sequence>
<dbReference type="PROSITE" id="PS50850">
    <property type="entry name" value="MFS"/>
    <property type="match status" value="1"/>
</dbReference>
<evidence type="ECO:0000256" key="3">
    <source>
        <dbReference type="ARBA" id="ARBA00022692"/>
    </source>
</evidence>
<evidence type="ECO:0000256" key="5">
    <source>
        <dbReference type="ARBA" id="ARBA00023136"/>
    </source>
</evidence>
<evidence type="ECO:0000313" key="9">
    <source>
        <dbReference type="EMBL" id="RKS91395.1"/>
    </source>
</evidence>
<evidence type="ECO:0000313" key="10">
    <source>
        <dbReference type="Proteomes" id="UP000275727"/>
    </source>
</evidence>
<keyword evidence="11" id="KW-1185">Reference proteome</keyword>
<dbReference type="GO" id="GO:0016020">
    <property type="term" value="C:membrane"/>
    <property type="evidence" value="ECO:0007669"/>
    <property type="project" value="UniProtKB-SubCell"/>
</dbReference>
<keyword evidence="2" id="KW-0813">Transport</keyword>
<feature type="transmembrane region" description="Helical" evidence="6">
    <location>
        <begin position="355"/>
        <end position="377"/>
    </location>
</feature>
<dbReference type="Proteomes" id="UP000276029">
    <property type="component" value="Unassembled WGS sequence"/>
</dbReference>
<accession>A0AAD1D6A6</accession>
<comment type="subcellular location">
    <subcellularLocation>
        <location evidence="1">Membrane</location>
        <topology evidence="1">Multi-pass membrane protein</topology>
    </subcellularLocation>
</comment>
<evidence type="ECO:0000313" key="11">
    <source>
        <dbReference type="Proteomes" id="UP000276029"/>
    </source>
</evidence>
<dbReference type="GO" id="GO:0022857">
    <property type="term" value="F:transmembrane transporter activity"/>
    <property type="evidence" value="ECO:0007669"/>
    <property type="project" value="InterPro"/>
</dbReference>
<evidence type="ECO:0000256" key="2">
    <source>
        <dbReference type="ARBA" id="ARBA00022448"/>
    </source>
</evidence>
<feature type="transmembrane region" description="Helical" evidence="6">
    <location>
        <begin position="263"/>
        <end position="281"/>
    </location>
</feature>
<dbReference type="PANTHER" id="PTHR23505">
    <property type="entry name" value="SPINSTER"/>
    <property type="match status" value="1"/>
</dbReference>
<keyword evidence="3 6" id="KW-0812">Transmembrane</keyword>
<dbReference type="InterPro" id="IPR020846">
    <property type="entry name" value="MFS_dom"/>
</dbReference>
<organism evidence="8 10">
    <name type="scientific">Sphingosinicella microcystinivorans</name>
    <dbReference type="NCBI Taxonomy" id="335406"/>
    <lineage>
        <taxon>Bacteria</taxon>
        <taxon>Pseudomonadati</taxon>
        <taxon>Pseudomonadota</taxon>
        <taxon>Alphaproteobacteria</taxon>
        <taxon>Sphingomonadales</taxon>
        <taxon>Sphingosinicellaceae</taxon>
        <taxon>Sphingosinicella</taxon>
    </lineage>
</organism>
<dbReference type="Proteomes" id="UP000275727">
    <property type="component" value="Chromosome"/>
</dbReference>
<feature type="transmembrane region" description="Helical" evidence="6">
    <location>
        <begin position="70"/>
        <end position="89"/>
    </location>
</feature>
<evidence type="ECO:0000313" key="8">
    <source>
        <dbReference type="EMBL" id="BBE34369.1"/>
    </source>
</evidence>
<feature type="transmembrane region" description="Helical" evidence="6">
    <location>
        <begin position="225"/>
        <end position="243"/>
    </location>
</feature>
<feature type="transmembrane region" description="Helical" evidence="6">
    <location>
        <begin position="383"/>
        <end position="404"/>
    </location>
</feature>
<proteinExistence type="predicted"/>
<feature type="transmembrane region" description="Helical" evidence="6">
    <location>
        <begin position="128"/>
        <end position="148"/>
    </location>
</feature>
<dbReference type="InterPro" id="IPR011701">
    <property type="entry name" value="MFS"/>
</dbReference>
<dbReference type="SUPFAM" id="SSF103473">
    <property type="entry name" value="MFS general substrate transporter"/>
    <property type="match status" value="1"/>
</dbReference>